<dbReference type="EMBL" id="JAANIT010001320">
    <property type="protein sequence ID" value="KAG1540937.1"/>
    <property type="molecule type" value="Genomic_DNA"/>
</dbReference>
<comment type="caution">
    <text evidence="1">The sequence shown here is derived from an EMBL/GenBank/DDBJ whole genome shotgun (WGS) entry which is preliminary data.</text>
</comment>
<reference evidence="1" key="1">
    <citation type="journal article" date="2020" name="Microb. Genom.">
        <title>Genetic diversity of clinical and environmental Mucorales isolates obtained from an investigation of mucormycosis cases among solid organ transplant recipients.</title>
        <authorList>
            <person name="Nguyen M.H."/>
            <person name="Kaul D."/>
            <person name="Muto C."/>
            <person name="Cheng S.J."/>
            <person name="Richter R.A."/>
            <person name="Bruno V.M."/>
            <person name="Liu G."/>
            <person name="Beyhan S."/>
            <person name="Sundermann A.J."/>
            <person name="Mounaud S."/>
            <person name="Pasculle A.W."/>
            <person name="Nierman W.C."/>
            <person name="Driscoll E."/>
            <person name="Cumbie R."/>
            <person name="Clancy C.J."/>
            <person name="Dupont C.L."/>
        </authorList>
    </citation>
    <scope>NUCLEOTIDE SEQUENCE</scope>
    <source>
        <strain evidence="1">GL16</strain>
    </source>
</reference>
<evidence type="ECO:0000313" key="1">
    <source>
        <dbReference type="EMBL" id="KAG1540937.1"/>
    </source>
</evidence>
<evidence type="ECO:0000313" key="2">
    <source>
        <dbReference type="Proteomes" id="UP000717996"/>
    </source>
</evidence>
<dbReference type="AlphaFoldDB" id="A0A9P6Y7H8"/>
<name>A0A9P6Y7H8_RHIOR</name>
<gene>
    <name evidence="1" type="ORF">G6F51_008216</name>
</gene>
<accession>A0A9P6Y7H8</accession>
<organism evidence="1 2">
    <name type="scientific">Rhizopus oryzae</name>
    <name type="common">Mucormycosis agent</name>
    <name type="synonym">Rhizopus arrhizus var. delemar</name>
    <dbReference type="NCBI Taxonomy" id="64495"/>
    <lineage>
        <taxon>Eukaryota</taxon>
        <taxon>Fungi</taxon>
        <taxon>Fungi incertae sedis</taxon>
        <taxon>Mucoromycota</taxon>
        <taxon>Mucoromycotina</taxon>
        <taxon>Mucoromycetes</taxon>
        <taxon>Mucorales</taxon>
        <taxon>Mucorineae</taxon>
        <taxon>Rhizopodaceae</taxon>
        <taxon>Rhizopus</taxon>
    </lineage>
</organism>
<sequence length="75" mass="8604">MTQDDENIIDGCTGEMAKKATEMLDDLRKIYHDNSCSVENDIENILTEANQKKKLNYNAWITEASFEKEDDDDGE</sequence>
<proteinExistence type="predicted"/>
<dbReference type="Proteomes" id="UP000717996">
    <property type="component" value="Unassembled WGS sequence"/>
</dbReference>
<protein>
    <submittedName>
        <fullName evidence="1">Uncharacterized protein</fullName>
    </submittedName>
</protein>